<dbReference type="AlphaFoldDB" id="A0A2Z5G5M1"/>
<feature type="transmembrane region" description="Helical" evidence="8">
    <location>
        <begin position="83"/>
        <end position="106"/>
    </location>
</feature>
<dbReference type="Gene3D" id="2.30.30.60">
    <property type="match status" value="1"/>
</dbReference>
<dbReference type="SUPFAM" id="SSF82861">
    <property type="entry name" value="Mechanosensitive channel protein MscS (YggB), transmembrane region"/>
    <property type="match status" value="1"/>
</dbReference>
<evidence type="ECO:0000313" key="10">
    <source>
        <dbReference type="EMBL" id="AXC14502.1"/>
    </source>
</evidence>
<evidence type="ECO:0000259" key="9">
    <source>
        <dbReference type="Pfam" id="PF00924"/>
    </source>
</evidence>
<keyword evidence="6 8" id="KW-0472">Membrane</keyword>
<comment type="subcellular location">
    <subcellularLocation>
        <location evidence="1">Cell membrane</location>
        <topology evidence="1">Multi-pass membrane protein</topology>
    </subcellularLocation>
</comment>
<dbReference type="InterPro" id="IPR045276">
    <property type="entry name" value="YbiO_bact"/>
</dbReference>
<evidence type="ECO:0000256" key="4">
    <source>
        <dbReference type="ARBA" id="ARBA00022692"/>
    </source>
</evidence>
<dbReference type="InterPro" id="IPR011014">
    <property type="entry name" value="MscS_channel_TM-2"/>
</dbReference>
<dbReference type="PANTHER" id="PTHR30460:SF0">
    <property type="entry name" value="MODERATE CONDUCTANCE MECHANOSENSITIVE CHANNEL YBIO"/>
    <property type="match status" value="1"/>
</dbReference>
<dbReference type="PANTHER" id="PTHR30460">
    <property type="entry name" value="MODERATE CONDUCTANCE MECHANOSENSITIVE CHANNEL YBIO"/>
    <property type="match status" value="1"/>
</dbReference>
<keyword evidence="3" id="KW-1003">Cell membrane</keyword>
<dbReference type="KEGG" id="abas:ACPOL_5248"/>
<comment type="similarity">
    <text evidence="2">Belongs to the MscS (TC 1.A.23) family.</text>
</comment>
<dbReference type="GO" id="GO:0005886">
    <property type="term" value="C:plasma membrane"/>
    <property type="evidence" value="ECO:0007669"/>
    <property type="project" value="UniProtKB-SubCell"/>
</dbReference>
<reference evidence="10 11" key="1">
    <citation type="journal article" date="2018" name="Front. Microbiol.">
        <title>Hydrolytic Capabilities as a Key to Environmental Success: Chitinolytic and Cellulolytic Acidobacteria From Acidic Sub-arctic Soils and Boreal Peatlands.</title>
        <authorList>
            <person name="Belova S.E."/>
            <person name="Ravin N.V."/>
            <person name="Pankratov T.A."/>
            <person name="Rakitin A.L."/>
            <person name="Ivanova A.A."/>
            <person name="Beletsky A.V."/>
            <person name="Mardanov A.V."/>
            <person name="Sinninghe Damste J.S."/>
            <person name="Dedysh S.N."/>
        </authorList>
    </citation>
    <scope>NUCLEOTIDE SEQUENCE [LARGE SCALE GENOMIC DNA]</scope>
    <source>
        <strain evidence="10 11">SBC82</strain>
    </source>
</reference>
<evidence type="ECO:0000256" key="8">
    <source>
        <dbReference type="SAM" id="Phobius"/>
    </source>
</evidence>
<gene>
    <name evidence="10" type="ORF">ACPOL_5248</name>
</gene>
<dbReference type="Pfam" id="PF00924">
    <property type="entry name" value="MS_channel_2nd"/>
    <property type="match status" value="1"/>
</dbReference>
<feature type="region of interest" description="Disordered" evidence="7">
    <location>
        <begin position="295"/>
        <end position="340"/>
    </location>
</feature>
<evidence type="ECO:0000313" key="11">
    <source>
        <dbReference type="Proteomes" id="UP000253606"/>
    </source>
</evidence>
<dbReference type="GO" id="GO:0008381">
    <property type="term" value="F:mechanosensitive monoatomic ion channel activity"/>
    <property type="evidence" value="ECO:0007669"/>
    <property type="project" value="InterPro"/>
</dbReference>
<accession>A0A2Z5G5M1</accession>
<feature type="transmembrane region" description="Helical" evidence="8">
    <location>
        <begin position="118"/>
        <end position="137"/>
    </location>
</feature>
<dbReference type="SUPFAM" id="SSF82689">
    <property type="entry name" value="Mechanosensitive channel protein MscS (YggB), C-terminal domain"/>
    <property type="match status" value="1"/>
</dbReference>
<dbReference type="FunFam" id="2.30.30.60:FF:000001">
    <property type="entry name" value="MscS Mechanosensitive ion channel"/>
    <property type="match status" value="1"/>
</dbReference>
<feature type="compositionally biased region" description="Polar residues" evidence="7">
    <location>
        <begin position="303"/>
        <end position="314"/>
    </location>
</feature>
<dbReference type="SUPFAM" id="SSF50182">
    <property type="entry name" value="Sm-like ribonucleoproteins"/>
    <property type="match status" value="1"/>
</dbReference>
<sequence length="340" mass="37206">MFNFSACSLAAARAPQQTPQFFHDVFQDWLTSLQEFLQHDLPKLLSVLIFTWVLIWVVDFLTRRMVAIAESHPGRGIARASQIRTMASVLRATAIGIVGFLAALQILRDVFNFNLAPLLTSAGVAGVAIGLAAQTIVKDCLNGMLILLEDQYNVGDVVRLAGVSGTVESMSLRKTMVRDGDGTLYTIPNSQITNVANLTRDYSLPTINVAVDFSANPDEVMKVLRDAAMSVRNDPAYSDVYLADPSLLGIDSIKGSQVIYPVQFKTLANQQWAALRETERRIFIALHDHKILPGDPNRVFNGSAGSLTQTSKQLPEQPPNHPDATAAKPRETNPFTGETN</sequence>
<keyword evidence="11" id="KW-1185">Reference proteome</keyword>
<dbReference type="InterPro" id="IPR011066">
    <property type="entry name" value="MscS_channel_C_sf"/>
</dbReference>
<feature type="transmembrane region" description="Helical" evidence="8">
    <location>
        <begin position="44"/>
        <end position="62"/>
    </location>
</feature>
<dbReference type="InterPro" id="IPR010920">
    <property type="entry name" value="LSM_dom_sf"/>
</dbReference>
<evidence type="ECO:0000256" key="2">
    <source>
        <dbReference type="ARBA" id="ARBA00008017"/>
    </source>
</evidence>
<dbReference type="Gene3D" id="1.10.287.1260">
    <property type="match status" value="1"/>
</dbReference>
<dbReference type="EMBL" id="CP030840">
    <property type="protein sequence ID" value="AXC14502.1"/>
    <property type="molecule type" value="Genomic_DNA"/>
</dbReference>
<evidence type="ECO:0000256" key="5">
    <source>
        <dbReference type="ARBA" id="ARBA00022989"/>
    </source>
</evidence>
<keyword evidence="4 8" id="KW-0812">Transmembrane</keyword>
<feature type="domain" description="Mechanosensitive ion channel MscS" evidence="9">
    <location>
        <begin position="135"/>
        <end position="200"/>
    </location>
</feature>
<evidence type="ECO:0000256" key="1">
    <source>
        <dbReference type="ARBA" id="ARBA00004651"/>
    </source>
</evidence>
<organism evidence="10 11">
    <name type="scientific">Acidisarcina polymorpha</name>
    <dbReference type="NCBI Taxonomy" id="2211140"/>
    <lineage>
        <taxon>Bacteria</taxon>
        <taxon>Pseudomonadati</taxon>
        <taxon>Acidobacteriota</taxon>
        <taxon>Terriglobia</taxon>
        <taxon>Terriglobales</taxon>
        <taxon>Acidobacteriaceae</taxon>
        <taxon>Acidisarcina</taxon>
    </lineage>
</organism>
<evidence type="ECO:0000256" key="6">
    <source>
        <dbReference type="ARBA" id="ARBA00023136"/>
    </source>
</evidence>
<keyword evidence="5 8" id="KW-1133">Transmembrane helix</keyword>
<dbReference type="InterPro" id="IPR023408">
    <property type="entry name" value="MscS_beta-dom_sf"/>
</dbReference>
<evidence type="ECO:0000256" key="3">
    <source>
        <dbReference type="ARBA" id="ARBA00022475"/>
    </source>
</evidence>
<evidence type="ECO:0000256" key="7">
    <source>
        <dbReference type="SAM" id="MobiDB-lite"/>
    </source>
</evidence>
<dbReference type="Proteomes" id="UP000253606">
    <property type="component" value="Chromosome"/>
</dbReference>
<proteinExistence type="inferred from homology"/>
<dbReference type="RefSeq" id="WP_236656987.1">
    <property type="nucleotide sequence ID" value="NZ_CP030840.1"/>
</dbReference>
<dbReference type="Gene3D" id="3.30.70.100">
    <property type="match status" value="1"/>
</dbReference>
<protein>
    <submittedName>
        <fullName evidence="10">Potassium efflux system KefA protein / Small-conductance mechanosensitive channel</fullName>
    </submittedName>
</protein>
<dbReference type="InterPro" id="IPR006685">
    <property type="entry name" value="MscS_channel_2nd"/>
</dbReference>
<name>A0A2Z5G5M1_9BACT</name>